<evidence type="ECO:0000313" key="3">
    <source>
        <dbReference type="RefSeq" id="XP_026741668.1"/>
    </source>
</evidence>
<name>A0A7E5WLQ2_TRINI</name>
<feature type="transmembrane region" description="Helical" evidence="1">
    <location>
        <begin position="102"/>
        <end position="123"/>
    </location>
</feature>
<keyword evidence="1" id="KW-0472">Membrane</keyword>
<sequence length="182" mass="20953">MYSQIPFIETIPRQRSFGCLSLKFGSIFSALTIILYTILALAQCMATIDQLIPSEVSWSNRESVTMYLFAISIIISHCITLVLTAIMLAGTLREKPNLMKPWVIWTSCLVMGNLLLMVYWTTITVVFNHIDDSSFLIYVVAFLILIIRFYMLMLVSSYYRQLIEESAERMKTLLNTDTWYSA</sequence>
<dbReference type="InParanoid" id="A0A7E5WLQ2"/>
<organism evidence="2 3">
    <name type="scientific">Trichoplusia ni</name>
    <name type="common">Cabbage looper</name>
    <dbReference type="NCBI Taxonomy" id="7111"/>
    <lineage>
        <taxon>Eukaryota</taxon>
        <taxon>Metazoa</taxon>
        <taxon>Ecdysozoa</taxon>
        <taxon>Arthropoda</taxon>
        <taxon>Hexapoda</taxon>
        <taxon>Insecta</taxon>
        <taxon>Pterygota</taxon>
        <taxon>Neoptera</taxon>
        <taxon>Endopterygota</taxon>
        <taxon>Lepidoptera</taxon>
        <taxon>Glossata</taxon>
        <taxon>Ditrysia</taxon>
        <taxon>Noctuoidea</taxon>
        <taxon>Noctuidae</taxon>
        <taxon>Plusiinae</taxon>
        <taxon>Trichoplusia</taxon>
    </lineage>
</organism>
<dbReference type="PANTHER" id="PTHR36694:SF11">
    <property type="entry name" value="LP21121P-RELATED"/>
    <property type="match status" value="1"/>
</dbReference>
<evidence type="ECO:0000256" key="1">
    <source>
        <dbReference type="SAM" id="Phobius"/>
    </source>
</evidence>
<dbReference type="PANTHER" id="PTHR36694">
    <property type="entry name" value="PASIFLORA 1, ISOFORM A-RELATED"/>
    <property type="match status" value="1"/>
</dbReference>
<dbReference type="Pfam" id="PF15860">
    <property type="entry name" value="DUF4728"/>
    <property type="match status" value="1"/>
</dbReference>
<dbReference type="AlphaFoldDB" id="A0A7E5WLQ2"/>
<protein>
    <submittedName>
        <fullName evidence="3">Uncharacterized protein LOC113503781</fullName>
    </submittedName>
</protein>
<evidence type="ECO:0000313" key="2">
    <source>
        <dbReference type="Proteomes" id="UP000322000"/>
    </source>
</evidence>
<proteinExistence type="predicted"/>
<keyword evidence="1" id="KW-0812">Transmembrane</keyword>
<accession>A0A7E5WLQ2</accession>
<dbReference type="RefSeq" id="XP_026741668.1">
    <property type="nucleotide sequence ID" value="XM_026885867.1"/>
</dbReference>
<dbReference type="InterPro" id="IPR031720">
    <property type="entry name" value="DUF4728"/>
</dbReference>
<feature type="transmembrane region" description="Helical" evidence="1">
    <location>
        <begin position="135"/>
        <end position="159"/>
    </location>
</feature>
<feature type="transmembrane region" description="Helical" evidence="1">
    <location>
        <begin position="68"/>
        <end position="90"/>
    </location>
</feature>
<keyword evidence="2" id="KW-1185">Reference proteome</keyword>
<feature type="transmembrane region" description="Helical" evidence="1">
    <location>
        <begin position="20"/>
        <end position="48"/>
    </location>
</feature>
<dbReference type="OrthoDB" id="7457895at2759"/>
<dbReference type="Proteomes" id="UP000322000">
    <property type="component" value="Chromosome 20"/>
</dbReference>
<reference evidence="3" key="1">
    <citation type="submission" date="2025-08" db="UniProtKB">
        <authorList>
            <consortium name="RefSeq"/>
        </authorList>
    </citation>
    <scope>IDENTIFICATION</scope>
</reference>
<gene>
    <name evidence="3" type="primary">LOC113503781</name>
</gene>
<dbReference type="KEGG" id="tnl:113503781"/>
<keyword evidence="1" id="KW-1133">Transmembrane helix</keyword>
<dbReference type="GeneID" id="113503781"/>